<feature type="transmembrane region" description="Helical" evidence="1">
    <location>
        <begin position="230"/>
        <end position="252"/>
    </location>
</feature>
<feature type="transmembrane region" description="Helical" evidence="1">
    <location>
        <begin position="7"/>
        <end position="26"/>
    </location>
</feature>
<feature type="transmembrane region" description="Helical" evidence="1">
    <location>
        <begin position="111"/>
        <end position="128"/>
    </location>
</feature>
<dbReference type="Proteomes" id="UP000280307">
    <property type="component" value="Unassembled WGS sequence"/>
</dbReference>
<dbReference type="EMBL" id="RSAS01000266">
    <property type="protein sequence ID" value="RRR74499.1"/>
    <property type="molecule type" value="Genomic_DNA"/>
</dbReference>
<organism evidence="2 3">
    <name type="scientific">Candidatus Viridilinea halotolerans</name>
    <dbReference type="NCBI Taxonomy" id="2491704"/>
    <lineage>
        <taxon>Bacteria</taxon>
        <taxon>Bacillati</taxon>
        <taxon>Chloroflexota</taxon>
        <taxon>Chloroflexia</taxon>
        <taxon>Chloroflexales</taxon>
        <taxon>Chloroflexineae</taxon>
        <taxon>Oscillochloridaceae</taxon>
        <taxon>Candidatus Viridilinea</taxon>
    </lineage>
</organism>
<sequence length="701" mass="78642">MTNIKTHLAALGLYLIVALWLTWPLMTDLTNIIYVNRGGPYFFPGTEDAIQNSWNMWWLGYAVRNGLNPFVTPLLYYPEGVPLYLQTVNFTTIFSVLPVTLLVGPDEAYNVAVLLAYQLTGYAGFVLARRYVDGFAPSFLAGLLLTATPHHVGKFDVGQLNFVTTQWLFLAMAALVLLGQRGSPWRLVAAALALVLTVLTDWYLAVVIAFFACGWALLSSLRAQRPWQSLAWFAGAGLLSGLLLSPLFYAIVNLPKFTGRMDEGQLEVWAAVTQGNSMDGMGLFFPAALHPWWGEAVGRVLMPMAPYSIMEGSYHAPGWLFLTLGCLGIYWYGWREWPWLIMLGVAWLFAVGPTLYLLGYNTGIPMAYRLIQFLPLIETARRPGLFILIGHAALLVFAALALQRLATTLAPRKRTYLWGGVVALAIIELTPGLRQAIPIETAPVFAQIRTERPGVVVDLPVEIFPESRTLFHQIVHQQPIFAGYVARVPPSYDTLAYAPLAHALGRMRPWAEHDIVPLDRASWQAQQCFYRLRHVVLEERLITPEERSVVMGNMERLVGAAPTPWYQQDGFTAYELPLYADQCRPFVYLGPEWHSLEEEAGDLWRWTNGASAIYLVNPGDTPRSVVLHIQATAPEARHLDIWHTQQQTAATVKLTRANREYHVVLQVEPGTNRFELRSATNGEEGTERRLGIVVQRLEVVW</sequence>
<feature type="transmembrane region" description="Helical" evidence="1">
    <location>
        <begin position="384"/>
        <end position="403"/>
    </location>
</feature>
<reference evidence="2 3" key="1">
    <citation type="submission" date="2018-12" db="EMBL/GenBank/DDBJ databases">
        <title>Genome Sequence of Candidatus Viridilinea halotolerans isolated from saline sulfide-rich spring.</title>
        <authorList>
            <person name="Grouzdev D.S."/>
            <person name="Burganskaya E.I."/>
            <person name="Krutkina M.S."/>
            <person name="Sukhacheva M.V."/>
            <person name="Gorlenko V.M."/>
        </authorList>
    </citation>
    <scope>NUCLEOTIDE SEQUENCE [LARGE SCALE GENOMIC DNA]</scope>
    <source>
        <strain evidence="2">Chok-6</strain>
    </source>
</reference>
<evidence type="ECO:0000313" key="3">
    <source>
        <dbReference type="Proteomes" id="UP000280307"/>
    </source>
</evidence>
<feature type="transmembrane region" description="Helical" evidence="1">
    <location>
        <begin position="339"/>
        <end position="359"/>
    </location>
</feature>
<evidence type="ECO:0000256" key="1">
    <source>
        <dbReference type="SAM" id="Phobius"/>
    </source>
</evidence>
<accession>A0A426U3P7</accession>
<gene>
    <name evidence="2" type="ORF">EI684_06925</name>
</gene>
<keyword evidence="1" id="KW-0812">Transmembrane</keyword>
<feature type="transmembrane region" description="Helical" evidence="1">
    <location>
        <begin position="83"/>
        <end position="104"/>
    </location>
</feature>
<feature type="transmembrane region" description="Helical" evidence="1">
    <location>
        <begin position="160"/>
        <end position="179"/>
    </location>
</feature>
<keyword evidence="1" id="KW-1133">Transmembrane helix</keyword>
<comment type="caution">
    <text evidence="2">The sequence shown here is derived from an EMBL/GenBank/DDBJ whole genome shotgun (WGS) entry which is preliminary data.</text>
</comment>
<keyword evidence="1" id="KW-0472">Membrane</keyword>
<evidence type="ECO:0008006" key="4">
    <source>
        <dbReference type="Google" id="ProtNLM"/>
    </source>
</evidence>
<protein>
    <recommendedName>
        <fullName evidence="4">Glycosyltransferase RgtA/B/C/D-like domain-containing protein</fullName>
    </recommendedName>
</protein>
<feature type="transmembrane region" description="Helical" evidence="1">
    <location>
        <begin position="314"/>
        <end position="332"/>
    </location>
</feature>
<feature type="transmembrane region" description="Helical" evidence="1">
    <location>
        <begin position="185"/>
        <end position="218"/>
    </location>
</feature>
<dbReference type="AlphaFoldDB" id="A0A426U3P7"/>
<proteinExistence type="predicted"/>
<evidence type="ECO:0000313" key="2">
    <source>
        <dbReference type="EMBL" id="RRR74499.1"/>
    </source>
</evidence>
<name>A0A426U3P7_9CHLR</name>